<reference evidence="2 3" key="1">
    <citation type="submission" date="2016-10" db="EMBL/GenBank/DDBJ databases">
        <authorList>
            <person name="de Groot N.N."/>
        </authorList>
    </citation>
    <scope>NUCLEOTIDE SEQUENCE [LARGE SCALE GENOMIC DNA]</scope>
    <source>
        <strain evidence="2 3">DSM 23399</strain>
    </source>
</reference>
<keyword evidence="1" id="KW-0812">Transmembrane</keyword>
<feature type="transmembrane region" description="Helical" evidence="1">
    <location>
        <begin position="133"/>
        <end position="154"/>
    </location>
</feature>
<dbReference type="OrthoDB" id="838071at2"/>
<organism evidence="2 3">
    <name type="scientific">Algoriphagus aquimarinus</name>
    <dbReference type="NCBI Taxonomy" id="237018"/>
    <lineage>
        <taxon>Bacteria</taxon>
        <taxon>Pseudomonadati</taxon>
        <taxon>Bacteroidota</taxon>
        <taxon>Cytophagia</taxon>
        <taxon>Cytophagales</taxon>
        <taxon>Cyclobacteriaceae</taxon>
        <taxon>Algoriphagus</taxon>
    </lineage>
</organism>
<dbReference type="EMBL" id="FOKK01000008">
    <property type="protein sequence ID" value="SFB38366.1"/>
    <property type="molecule type" value="Genomic_DNA"/>
</dbReference>
<keyword evidence="1" id="KW-1133">Transmembrane helix</keyword>
<sequence length="164" mass="19091">MYYRFGKAFYFLSVALFIFFLLYFYSALPEKVSYNFNENGLSPEKLSKGTFFYGMIAIFIIMNVIVLLPPKLLETKNHKGLIRVFPIGDKYRDYYLGWFYSFGGILNMSLGMLVFYTHAINNQDVIAASQFNFFFYLIPGLFVLWVLGLFAILVGKFNQVKNKS</sequence>
<name>A0A1I1ALX3_9BACT</name>
<keyword evidence="3" id="KW-1185">Reference proteome</keyword>
<dbReference type="Proteomes" id="UP000198790">
    <property type="component" value="Unassembled WGS sequence"/>
</dbReference>
<feature type="transmembrane region" description="Helical" evidence="1">
    <location>
        <begin position="9"/>
        <end position="28"/>
    </location>
</feature>
<evidence type="ECO:0000256" key="1">
    <source>
        <dbReference type="SAM" id="Phobius"/>
    </source>
</evidence>
<gene>
    <name evidence="2" type="ORF">SAMN04489723_108195</name>
</gene>
<protein>
    <recommendedName>
        <fullName evidence="4">DNA topoisomerase IV</fullName>
    </recommendedName>
</protein>
<accession>A0A1I1ALX3</accession>
<feature type="transmembrane region" description="Helical" evidence="1">
    <location>
        <begin position="51"/>
        <end position="73"/>
    </location>
</feature>
<evidence type="ECO:0008006" key="4">
    <source>
        <dbReference type="Google" id="ProtNLM"/>
    </source>
</evidence>
<evidence type="ECO:0000313" key="3">
    <source>
        <dbReference type="Proteomes" id="UP000198790"/>
    </source>
</evidence>
<evidence type="ECO:0000313" key="2">
    <source>
        <dbReference type="EMBL" id="SFB38366.1"/>
    </source>
</evidence>
<keyword evidence="1" id="KW-0472">Membrane</keyword>
<dbReference type="AlphaFoldDB" id="A0A1I1ALX3"/>
<feature type="transmembrane region" description="Helical" evidence="1">
    <location>
        <begin position="94"/>
        <end position="113"/>
    </location>
</feature>
<dbReference type="STRING" id="237018.SAMN04489723_108195"/>
<proteinExistence type="predicted"/>
<dbReference type="RefSeq" id="WP_092897907.1">
    <property type="nucleotide sequence ID" value="NZ_CAXBKE010000035.1"/>
</dbReference>